<reference evidence="3 4" key="1">
    <citation type="submission" date="2021-08" db="EMBL/GenBank/DDBJ databases">
        <title>Genomic Architecture of Streptomyces flavotricini NGL1 and Streptomyces erythrochromogenes HMS4 With Differential Plant Beneficial attributes and laccase production capabilities.</title>
        <authorList>
            <person name="Salwan R."/>
            <person name="Kaur R."/>
            <person name="Sharma V."/>
        </authorList>
    </citation>
    <scope>NUCLEOTIDE SEQUENCE [LARGE SCALE GENOMIC DNA]</scope>
    <source>
        <strain evidence="3 4">NGL1</strain>
    </source>
</reference>
<feature type="region of interest" description="Disordered" evidence="1">
    <location>
        <begin position="175"/>
        <end position="199"/>
    </location>
</feature>
<dbReference type="InterPro" id="IPR052712">
    <property type="entry name" value="Acid_resist_chaperone_HdeD"/>
</dbReference>
<feature type="compositionally biased region" description="Low complexity" evidence="1">
    <location>
        <begin position="175"/>
        <end position="184"/>
    </location>
</feature>
<accession>A0ABS8E1K7</accession>
<dbReference type="EMBL" id="JAINUL010000001">
    <property type="protein sequence ID" value="MCC0094936.1"/>
    <property type="molecule type" value="Genomic_DNA"/>
</dbReference>
<evidence type="ECO:0000313" key="3">
    <source>
        <dbReference type="EMBL" id="MCC0094936.1"/>
    </source>
</evidence>
<dbReference type="Pfam" id="PF03729">
    <property type="entry name" value="DUF308"/>
    <property type="match status" value="1"/>
</dbReference>
<comment type="caution">
    <text evidence="3">The sequence shown here is derived from an EMBL/GenBank/DDBJ whole genome shotgun (WGS) entry which is preliminary data.</text>
</comment>
<keyword evidence="2" id="KW-1133">Transmembrane helix</keyword>
<keyword evidence="4" id="KW-1185">Reference proteome</keyword>
<evidence type="ECO:0000313" key="4">
    <source>
        <dbReference type="Proteomes" id="UP001520654"/>
    </source>
</evidence>
<sequence>MGDDDRGDPVGDVVPEGCFLRCVLGCVHAPDAIPVGRSHDQGESVRGVLRGGTTRGADRSGTAAPAAGFVILRRPEASAEALTMFAALFFLIGGVFRLAGGLVVRGTNLWVNLVQGAFGILLGFLIPAGWPSSSLHVIGTFFSLALLFDGLSLILLGTSARRILGLVREDGAPADAAASAAPDIAAEKGATEDQERSHN</sequence>
<dbReference type="PANTHER" id="PTHR34989">
    <property type="entry name" value="PROTEIN HDED"/>
    <property type="match status" value="1"/>
</dbReference>
<name>A0ABS8E1K7_9ACTN</name>
<gene>
    <name evidence="3" type="ORF">K7B10_09115</name>
</gene>
<feature type="transmembrane region" description="Helical" evidence="2">
    <location>
        <begin position="136"/>
        <end position="156"/>
    </location>
</feature>
<feature type="transmembrane region" description="Helical" evidence="2">
    <location>
        <begin position="82"/>
        <end position="103"/>
    </location>
</feature>
<keyword evidence="2" id="KW-0812">Transmembrane</keyword>
<protein>
    <submittedName>
        <fullName evidence="3">DUF308 domain-containing protein</fullName>
    </submittedName>
</protein>
<dbReference type="Proteomes" id="UP001520654">
    <property type="component" value="Unassembled WGS sequence"/>
</dbReference>
<dbReference type="InterPro" id="IPR005325">
    <property type="entry name" value="DUF308_memb"/>
</dbReference>
<organism evidence="3 4">
    <name type="scientific">Streptomyces flavotricini</name>
    <dbReference type="NCBI Taxonomy" id="66888"/>
    <lineage>
        <taxon>Bacteria</taxon>
        <taxon>Bacillati</taxon>
        <taxon>Actinomycetota</taxon>
        <taxon>Actinomycetes</taxon>
        <taxon>Kitasatosporales</taxon>
        <taxon>Streptomycetaceae</taxon>
        <taxon>Streptomyces</taxon>
    </lineage>
</organism>
<evidence type="ECO:0000256" key="1">
    <source>
        <dbReference type="SAM" id="MobiDB-lite"/>
    </source>
</evidence>
<evidence type="ECO:0000256" key="2">
    <source>
        <dbReference type="SAM" id="Phobius"/>
    </source>
</evidence>
<proteinExistence type="predicted"/>
<dbReference type="PANTHER" id="PTHR34989:SF1">
    <property type="entry name" value="PROTEIN HDED"/>
    <property type="match status" value="1"/>
</dbReference>
<feature type="compositionally biased region" description="Basic and acidic residues" evidence="1">
    <location>
        <begin position="185"/>
        <end position="199"/>
    </location>
</feature>
<feature type="transmembrane region" description="Helical" evidence="2">
    <location>
        <begin position="110"/>
        <end position="130"/>
    </location>
</feature>
<keyword evidence="2" id="KW-0472">Membrane</keyword>